<dbReference type="GO" id="GO:0072330">
    <property type="term" value="P:monocarboxylic acid biosynthetic process"/>
    <property type="evidence" value="ECO:0007669"/>
    <property type="project" value="UniProtKB-ARBA"/>
</dbReference>
<evidence type="ECO:0000256" key="3">
    <source>
        <dbReference type="RuleBase" id="RU361235"/>
    </source>
</evidence>
<dbReference type="EMBL" id="JAPZBR010000002">
    <property type="protein sequence ID" value="KAJ5361865.1"/>
    <property type="molecule type" value="Genomic_DNA"/>
</dbReference>
<comment type="caution">
    <text evidence="5">The sequence shown here is derived from an EMBL/GenBank/DDBJ whole genome shotgun (WGS) entry which is preliminary data.</text>
</comment>
<keyword evidence="6" id="KW-1185">Reference proteome</keyword>
<reference evidence="5" key="2">
    <citation type="journal article" date="2023" name="IMA Fungus">
        <title>Comparative genomic study of the Penicillium genus elucidates a diverse pangenome and 15 lateral gene transfer events.</title>
        <authorList>
            <person name="Petersen C."/>
            <person name="Sorensen T."/>
            <person name="Nielsen M.R."/>
            <person name="Sondergaard T.E."/>
            <person name="Sorensen J.L."/>
            <person name="Fitzpatrick D.A."/>
            <person name="Frisvad J.C."/>
            <person name="Nielsen K.L."/>
        </authorList>
    </citation>
    <scope>NUCLEOTIDE SEQUENCE</scope>
    <source>
        <strain evidence="5">IBT 35675</strain>
    </source>
</reference>
<dbReference type="GO" id="GO:0016787">
    <property type="term" value="F:hydrolase activity"/>
    <property type="evidence" value="ECO:0007669"/>
    <property type="project" value="UniProtKB-KW"/>
</dbReference>
<dbReference type="AlphaFoldDB" id="A0A9W9RKE9"/>
<dbReference type="PROSITE" id="PS00122">
    <property type="entry name" value="CARBOXYLESTERASE_B_1"/>
    <property type="match status" value="1"/>
</dbReference>
<proteinExistence type="inferred from homology"/>
<dbReference type="EC" id="3.1.1.-" evidence="3"/>
<dbReference type="Proteomes" id="UP001148299">
    <property type="component" value="Unassembled WGS sequence"/>
</dbReference>
<dbReference type="InterPro" id="IPR050309">
    <property type="entry name" value="Type-B_Carboxylest/Lipase"/>
</dbReference>
<evidence type="ECO:0000313" key="5">
    <source>
        <dbReference type="EMBL" id="KAJ5361865.1"/>
    </source>
</evidence>
<dbReference type="InterPro" id="IPR002018">
    <property type="entry name" value="CarbesteraseB"/>
</dbReference>
<feature type="domain" description="Carboxylesterase type B" evidence="4">
    <location>
        <begin position="27"/>
        <end position="317"/>
    </location>
</feature>
<evidence type="ECO:0000259" key="4">
    <source>
        <dbReference type="Pfam" id="PF00135"/>
    </source>
</evidence>
<dbReference type="GO" id="GO:0017000">
    <property type="term" value="P:antibiotic biosynthetic process"/>
    <property type="evidence" value="ECO:0007669"/>
    <property type="project" value="UniProtKB-ARBA"/>
</dbReference>
<dbReference type="PANTHER" id="PTHR11559">
    <property type="entry name" value="CARBOXYLESTERASE"/>
    <property type="match status" value="1"/>
</dbReference>
<dbReference type="Pfam" id="PF00135">
    <property type="entry name" value="COesterase"/>
    <property type="match status" value="1"/>
</dbReference>
<keyword evidence="2 3" id="KW-0378">Hydrolase</keyword>
<dbReference type="InterPro" id="IPR029058">
    <property type="entry name" value="AB_hydrolase_fold"/>
</dbReference>
<reference evidence="5" key="1">
    <citation type="submission" date="2022-12" db="EMBL/GenBank/DDBJ databases">
        <authorList>
            <person name="Petersen C."/>
        </authorList>
    </citation>
    <scope>NUCLEOTIDE SEQUENCE</scope>
    <source>
        <strain evidence="5">IBT 35675</strain>
    </source>
</reference>
<gene>
    <name evidence="5" type="ORF">N7541_002709</name>
</gene>
<comment type="similarity">
    <text evidence="1 3">Belongs to the type-B carboxylesterase/lipase family.</text>
</comment>
<protein>
    <recommendedName>
        <fullName evidence="3">Carboxylic ester hydrolase</fullName>
        <ecNumber evidence="3">3.1.1.-</ecNumber>
    </recommendedName>
</protein>
<dbReference type="InterPro" id="IPR019826">
    <property type="entry name" value="Carboxylesterase_B_AS"/>
</dbReference>
<evidence type="ECO:0000313" key="6">
    <source>
        <dbReference type="Proteomes" id="UP001148299"/>
    </source>
</evidence>
<evidence type="ECO:0000256" key="1">
    <source>
        <dbReference type="ARBA" id="ARBA00005964"/>
    </source>
</evidence>
<accession>A0A9W9RKE9</accession>
<name>A0A9W9RKE9_PENBR</name>
<sequence>MDYNQVEIPLPGGTILAKRSDGLVHVRGLRYATARRFERPVLTENWPSPVDCTKSASICPQRPSRLNFVTGDLKLGRKMDEDCLNLTIALPETGLVHQQKLPVLVWFHGGAYLSGGGDLDCYHPGSLASKGIIVVNVTYRLGIFGFMPVDEIAPSNLGLMDQLESLRWVNRNIQYFGGDPDRVTIAGQSAGAHSAFLMTILDDAQGLFRRVILQSSPFGEVFADKGVKQLSRYAKDLIGTEPQSITTHDLLQIESKLIAKANDLNLPLAYWPHFGRYPLPKLSEAESRVSDSAKRIAVLSGWTTNEGSAFVPLQYENSLWAKVPILGTVIQFVATWRFSGRLFVWPTQEYHRTFLACGGNSSTYVFNWSPAGSAYGPVHCIDLPFIFGSWDSWKAAPMLRGSGTKAVVERVGSQVQDLLAHFCTADDVTAFRSVQFEIDEDFVFKLASK</sequence>
<organism evidence="5 6">
    <name type="scientific">Penicillium brevicompactum</name>
    <dbReference type="NCBI Taxonomy" id="5074"/>
    <lineage>
        <taxon>Eukaryota</taxon>
        <taxon>Fungi</taxon>
        <taxon>Dikarya</taxon>
        <taxon>Ascomycota</taxon>
        <taxon>Pezizomycotina</taxon>
        <taxon>Eurotiomycetes</taxon>
        <taxon>Eurotiomycetidae</taxon>
        <taxon>Eurotiales</taxon>
        <taxon>Aspergillaceae</taxon>
        <taxon>Penicillium</taxon>
    </lineage>
</organism>
<dbReference type="Gene3D" id="3.40.50.1820">
    <property type="entry name" value="alpha/beta hydrolase"/>
    <property type="match status" value="1"/>
</dbReference>
<dbReference type="SUPFAM" id="SSF53474">
    <property type="entry name" value="alpha/beta-Hydrolases"/>
    <property type="match status" value="1"/>
</dbReference>
<evidence type="ECO:0000256" key="2">
    <source>
        <dbReference type="ARBA" id="ARBA00022801"/>
    </source>
</evidence>